<name>A0A9I9D9S2_CUCME</name>
<proteinExistence type="inferred from homology"/>
<evidence type="ECO:0000256" key="1">
    <source>
        <dbReference type="ARBA" id="ARBA00006643"/>
    </source>
</evidence>
<organism evidence="5">
    <name type="scientific">Cucumis melo</name>
    <name type="common">Muskmelon</name>
    <dbReference type="NCBI Taxonomy" id="3656"/>
    <lineage>
        <taxon>Eukaryota</taxon>
        <taxon>Viridiplantae</taxon>
        <taxon>Streptophyta</taxon>
        <taxon>Embryophyta</taxon>
        <taxon>Tracheophyta</taxon>
        <taxon>Spermatophyta</taxon>
        <taxon>Magnoliopsida</taxon>
        <taxon>eudicotyledons</taxon>
        <taxon>Gunneridae</taxon>
        <taxon>Pentapetalae</taxon>
        <taxon>rosids</taxon>
        <taxon>fabids</taxon>
        <taxon>Cucurbitales</taxon>
        <taxon>Cucurbitaceae</taxon>
        <taxon>Benincaseae</taxon>
        <taxon>Cucumis</taxon>
    </lineage>
</organism>
<dbReference type="Pfam" id="PF13041">
    <property type="entry name" value="PPR_2"/>
    <property type="match status" value="2"/>
</dbReference>
<dbReference type="Pfam" id="PF12854">
    <property type="entry name" value="PPR_1"/>
    <property type="match status" value="1"/>
</dbReference>
<dbReference type="PANTHER" id="PTHR47926">
    <property type="entry name" value="PENTATRICOPEPTIDE REPEAT-CONTAINING PROTEIN"/>
    <property type="match status" value="1"/>
</dbReference>
<dbReference type="NCBIfam" id="TIGR00756">
    <property type="entry name" value="PPR"/>
    <property type="match status" value="4"/>
</dbReference>
<gene>
    <name evidence="5" type="primary">103492046</name>
</gene>
<feature type="repeat" description="PPR" evidence="3">
    <location>
        <begin position="202"/>
        <end position="232"/>
    </location>
</feature>
<sequence length="609" mass="69093">MVRCDFLLGSCKSFRQIKQVHAQLITSGLILHPIPTNKLLKQLSSIFAPISYAHMVFDHFPQPDLFLYNTIIKVLAFSTTSSADSFTRFRSLIREERLVPNQYSFAFAFKACGSGVGVLEGEQVRVHALKLGLENNLFVTNALIGMYVNLDFVVDARKVFEWSPYRDMYSWNIMLSGYARLGKMDEARQLFDEMPERDVVSWTTMISGCLQVGHFMEAVDIFHNMLAKGMSPNEHTLASALSACANLVALDQGRWMHVYIKKNNIQMNERLLAGLIDMYAKCGELEFASKLFNSNPQLMRKVWPWNAMIGGFAVHGKSKEAIEVFEQMKIEKVSPNKVTFVSLLNACSHGNRVKEGRYYFESMASHYGVKPVLEHYGCLVDLLGRAGRLKEAEEIISSMHLTPDVAIWGALLSACKIHKDVEMGERIGKIVKELDPNHLGCHVLLANIYSLTGNWNEARTLREKIAVSGKKKTPGCSSIELNGMFHQFLVGDRSHPQTKQLYLFLDEMITKLKIAGYVPESGEVLLDIDDNEDRETALLKHSEKLAIAFGLMNTTPKTPIRIVKNLRVCNDCHLAIKFISKVYDREIIVRDRIRYHHFKDGTCSCNDYW</sequence>
<reference evidence="5" key="1">
    <citation type="submission" date="2023-03" db="UniProtKB">
        <authorList>
            <consortium name="EnsemblPlants"/>
        </authorList>
    </citation>
    <scope>IDENTIFICATION</scope>
</reference>
<keyword evidence="2" id="KW-0677">Repeat</keyword>
<accession>A0A9I9D9S2</accession>
<dbReference type="Pfam" id="PF14432">
    <property type="entry name" value="DYW_deaminase"/>
    <property type="match status" value="1"/>
</dbReference>
<dbReference type="EnsemblPlants" id="MELO3C015213.2.1">
    <property type="protein sequence ID" value="MELO3C015213.2.1"/>
    <property type="gene ID" value="MELO3C015213.2"/>
</dbReference>
<dbReference type="PROSITE" id="PS51375">
    <property type="entry name" value="PPR"/>
    <property type="match status" value="3"/>
</dbReference>
<dbReference type="InterPro" id="IPR002885">
    <property type="entry name" value="PPR_rpt"/>
</dbReference>
<feature type="repeat" description="PPR" evidence="3">
    <location>
        <begin position="167"/>
        <end position="201"/>
    </location>
</feature>
<dbReference type="InterPro" id="IPR046960">
    <property type="entry name" value="PPR_At4g14850-like_plant"/>
</dbReference>
<dbReference type="RefSeq" id="XP_008450449.2">
    <property type="nucleotide sequence ID" value="XM_008452227.3"/>
</dbReference>
<dbReference type="Gene3D" id="1.25.40.10">
    <property type="entry name" value="Tetratricopeptide repeat domain"/>
    <property type="match status" value="3"/>
</dbReference>
<feature type="domain" description="DYW" evidence="4">
    <location>
        <begin position="516"/>
        <end position="609"/>
    </location>
</feature>
<evidence type="ECO:0000256" key="3">
    <source>
        <dbReference type="PROSITE-ProRule" id="PRU00708"/>
    </source>
</evidence>
<evidence type="ECO:0000256" key="2">
    <source>
        <dbReference type="ARBA" id="ARBA00022737"/>
    </source>
</evidence>
<dbReference type="Pfam" id="PF01535">
    <property type="entry name" value="PPR"/>
    <property type="match status" value="2"/>
</dbReference>
<protein>
    <recommendedName>
        <fullName evidence="4">DYW domain-containing protein</fullName>
    </recommendedName>
</protein>
<dbReference type="InterPro" id="IPR011990">
    <property type="entry name" value="TPR-like_helical_dom_sf"/>
</dbReference>
<dbReference type="InterPro" id="IPR046848">
    <property type="entry name" value="E_motif"/>
</dbReference>
<dbReference type="Pfam" id="PF20430">
    <property type="entry name" value="Eplus_motif"/>
    <property type="match status" value="1"/>
</dbReference>
<dbReference type="PANTHER" id="PTHR47926:SF436">
    <property type="entry name" value="PENTATRICOPEPTIDE REPEAT-CONTAINING PROTEIN ELI1, CHLOROPLASTIC-LIKE ISOFORM X2"/>
    <property type="match status" value="1"/>
</dbReference>
<evidence type="ECO:0000313" key="5">
    <source>
        <dbReference type="EnsemblPlants" id="MELO3C015213.2.1"/>
    </source>
</evidence>
<dbReference type="InterPro" id="IPR046849">
    <property type="entry name" value="E2_motif"/>
</dbReference>
<feature type="repeat" description="PPR" evidence="3">
    <location>
        <begin position="301"/>
        <end position="335"/>
    </location>
</feature>
<dbReference type="SUPFAM" id="SSF48452">
    <property type="entry name" value="TPR-like"/>
    <property type="match status" value="1"/>
</dbReference>
<comment type="similarity">
    <text evidence="1">Belongs to the PPR family. PCMP-H subfamily.</text>
</comment>
<dbReference type="Pfam" id="PF20431">
    <property type="entry name" value="E_motif"/>
    <property type="match status" value="1"/>
</dbReference>
<dbReference type="InterPro" id="IPR032867">
    <property type="entry name" value="DYW_dom"/>
</dbReference>
<evidence type="ECO:0000259" key="4">
    <source>
        <dbReference type="Pfam" id="PF14432"/>
    </source>
</evidence>
<dbReference type="eggNOG" id="KOG4197">
    <property type="taxonomic scope" value="Eukaryota"/>
</dbReference>